<dbReference type="PROSITE" id="PS01256">
    <property type="entry name" value="CULLIN_1"/>
    <property type="match status" value="1"/>
</dbReference>
<dbReference type="SUPFAM" id="SSF46785">
    <property type="entry name" value="Winged helix' DNA-binding domain"/>
    <property type="match status" value="1"/>
</dbReference>
<dbReference type="SUPFAM" id="SSF74788">
    <property type="entry name" value="Cullin repeat-like"/>
    <property type="match status" value="1"/>
</dbReference>
<comment type="similarity">
    <text evidence="2 6 7">Belongs to the cullin family.</text>
</comment>
<dbReference type="SUPFAM" id="SSF75632">
    <property type="entry name" value="Cullin homology domain"/>
    <property type="match status" value="1"/>
</dbReference>
<keyword evidence="5" id="KW-0832">Ubl conjugation</keyword>
<organism evidence="10 11">
    <name type="scientific">Caenorhabditis tropicalis</name>
    <dbReference type="NCBI Taxonomy" id="1561998"/>
    <lineage>
        <taxon>Eukaryota</taxon>
        <taxon>Metazoa</taxon>
        <taxon>Ecdysozoa</taxon>
        <taxon>Nematoda</taxon>
        <taxon>Chromadorea</taxon>
        <taxon>Rhabditida</taxon>
        <taxon>Rhabditina</taxon>
        <taxon>Rhabditomorpha</taxon>
        <taxon>Rhabditoidea</taxon>
        <taxon>Rhabditidae</taxon>
        <taxon>Peloderinae</taxon>
        <taxon>Caenorhabditis</taxon>
    </lineage>
</organism>
<dbReference type="STRING" id="1561998.A0A1I7T758"/>
<dbReference type="InterPro" id="IPR059120">
    <property type="entry name" value="Cullin-like_AB"/>
</dbReference>
<keyword evidence="4" id="KW-0833">Ubl conjugation pathway</keyword>
<dbReference type="SMART" id="SM00884">
    <property type="entry name" value="Cullin_Nedd8"/>
    <property type="match status" value="1"/>
</dbReference>
<keyword evidence="10" id="KW-1185">Reference proteome</keyword>
<reference evidence="11" key="1">
    <citation type="submission" date="2016-11" db="UniProtKB">
        <authorList>
            <consortium name="WormBaseParasite"/>
        </authorList>
    </citation>
    <scope>IDENTIFICATION</scope>
</reference>
<dbReference type="FunFam" id="1.20.1310.10:FF:000004">
    <property type="entry name" value="Cullin 4B"/>
    <property type="match status" value="1"/>
</dbReference>
<evidence type="ECO:0000313" key="11">
    <source>
        <dbReference type="WBParaSite" id="Csp11.Scaffold526.g3069.t1"/>
    </source>
</evidence>
<feature type="compositionally biased region" description="Basic and acidic residues" evidence="8">
    <location>
        <begin position="69"/>
        <end position="78"/>
    </location>
</feature>
<evidence type="ECO:0000256" key="3">
    <source>
        <dbReference type="ARBA" id="ARBA00022499"/>
    </source>
</evidence>
<dbReference type="PANTHER" id="PTHR11932">
    <property type="entry name" value="CULLIN"/>
    <property type="match status" value="1"/>
</dbReference>
<name>A0A1I7T758_9PELO</name>
<dbReference type="Pfam" id="PF00888">
    <property type="entry name" value="Cullin"/>
    <property type="match status" value="1"/>
</dbReference>
<dbReference type="InterPro" id="IPR036317">
    <property type="entry name" value="Cullin_homology_sf"/>
</dbReference>
<dbReference type="InterPro" id="IPR045093">
    <property type="entry name" value="Cullin"/>
</dbReference>
<evidence type="ECO:0000256" key="2">
    <source>
        <dbReference type="ARBA" id="ARBA00006019"/>
    </source>
</evidence>
<comment type="pathway">
    <text evidence="1">Protein modification; protein ubiquitination.</text>
</comment>
<dbReference type="eggNOG" id="KOG2167">
    <property type="taxonomic scope" value="Eukaryota"/>
</dbReference>
<dbReference type="GO" id="GO:0031625">
    <property type="term" value="F:ubiquitin protein ligase binding"/>
    <property type="evidence" value="ECO:0007669"/>
    <property type="project" value="InterPro"/>
</dbReference>
<dbReference type="InterPro" id="IPR036388">
    <property type="entry name" value="WH-like_DNA-bd_sf"/>
</dbReference>
<evidence type="ECO:0000313" key="10">
    <source>
        <dbReference type="Proteomes" id="UP000095282"/>
    </source>
</evidence>
<dbReference type="Gene3D" id="1.10.10.10">
    <property type="entry name" value="Winged helix-like DNA-binding domain superfamily/Winged helix DNA-binding domain"/>
    <property type="match status" value="1"/>
</dbReference>
<dbReference type="WBParaSite" id="Csp11.Scaffold526.g3069.t1">
    <property type="protein sequence ID" value="Csp11.Scaffold526.g3069.t1"/>
    <property type="gene ID" value="Csp11.Scaffold526.g3069"/>
</dbReference>
<dbReference type="InterPro" id="IPR016159">
    <property type="entry name" value="Cullin_repeat-like_dom_sf"/>
</dbReference>
<feature type="compositionally biased region" description="Basic and acidic residues" evidence="8">
    <location>
        <begin position="36"/>
        <end position="50"/>
    </location>
</feature>
<dbReference type="GO" id="GO:0031461">
    <property type="term" value="C:cullin-RING ubiquitin ligase complex"/>
    <property type="evidence" value="ECO:0007669"/>
    <property type="project" value="InterPro"/>
</dbReference>
<dbReference type="InterPro" id="IPR016158">
    <property type="entry name" value="Cullin_homology"/>
</dbReference>
<dbReference type="InterPro" id="IPR036390">
    <property type="entry name" value="WH_DNA-bd_sf"/>
</dbReference>
<dbReference type="Pfam" id="PF10557">
    <property type="entry name" value="Cullin_Nedd8"/>
    <property type="match status" value="1"/>
</dbReference>
<feature type="compositionally biased region" description="Polar residues" evidence="8">
    <location>
        <begin position="1"/>
        <end position="13"/>
    </location>
</feature>
<evidence type="ECO:0000259" key="9">
    <source>
        <dbReference type="PROSITE" id="PS50069"/>
    </source>
</evidence>
<dbReference type="FunFam" id="1.10.10.10:FF:000274">
    <property type="entry name" value="Cullin 4B"/>
    <property type="match status" value="1"/>
</dbReference>
<evidence type="ECO:0000256" key="7">
    <source>
        <dbReference type="RuleBase" id="RU003829"/>
    </source>
</evidence>
<evidence type="ECO:0000256" key="1">
    <source>
        <dbReference type="ARBA" id="ARBA00004906"/>
    </source>
</evidence>
<sequence length="840" mass="97031">MKSGVNQANSAEQSRSKSLRKTSKRPGDAVGGTEPKQMRGDNQHSDEVMKDVSTSNDNNEMNGKNLPENFKDQSENVDRTGSNNDRVKKKLVIKNFKGNASESTNTAGSNASSQADEYITRDWGVLSENVFAILEDRKTYATMETLFSKVRYVCDKNKAKYLYDRLVLIVTDYAKQLKDSLNSTEQVPLQEDNCEQYLAKFGNIWESYPVKINLIRNIFLYLDRIALGASDMEILPLWESFMKIFQNIFFPDLSKDFKSVKLFSALYMALQKLMEKYTIDSPIKTIIEMLQTIHVGEHFSIFLLSQLREFYDRERQSRVPVMTCNEYMSYAEDQIIRYSNLIKLNFDEPVALREVQLTITNSLIQQAIPEILTHEFDALLNSSNTRDISRMFDLCRQCIGGEDEVRSQFSKYMKRNGERIITSCSDDDLVSELLAFKKKIDFIMSGSFNSASDTTRMRQCLSDAFESFVNKNVNRAAELISKHFHTLLHSGNKNVTDESSLDQMVDDAIVLFRFLRGKDVFEAYYKRGLSKRLFLERSASVDAEKMVLCKLKTECGAGFTYKLEGMFKDMDASENLGKLFHQYLEHTNKEKINFTVRVITPEYWPTYDTYEINIPKEMRDTLTDYQDFYRLQHGNRNVRWHHGLAAAVISAEFRPNYKKELVSTLYQAVILLLFNKCDTWTIKEIVECTQIQEVEVIKNVVALIGGRDRPKVLQVVDGITDKRENILETVKNGKFVVNSEFTDKRCRIRITQVNMKTPVEEKKDVEQEVNQDRQSNIDAAVVRIMKARKELTHAALMTDVLQQLKFPVKAADIKKRVEGLIEREYMSRDPEDPTVYRYVA</sequence>
<dbReference type="InterPro" id="IPR001373">
    <property type="entry name" value="Cullin_N"/>
</dbReference>
<dbReference type="FunFam" id="1.20.1310.10:FF:000002">
    <property type="entry name" value="cullin-3 isoform X1"/>
    <property type="match status" value="1"/>
</dbReference>
<dbReference type="Pfam" id="PF26557">
    <property type="entry name" value="Cullin_AB"/>
    <property type="match status" value="1"/>
</dbReference>
<evidence type="ECO:0000256" key="8">
    <source>
        <dbReference type="SAM" id="MobiDB-lite"/>
    </source>
</evidence>
<evidence type="ECO:0000256" key="6">
    <source>
        <dbReference type="PROSITE-ProRule" id="PRU00330"/>
    </source>
</evidence>
<feature type="region of interest" description="Disordered" evidence="8">
    <location>
        <begin position="1"/>
        <end position="90"/>
    </location>
</feature>
<dbReference type="Proteomes" id="UP000095282">
    <property type="component" value="Unplaced"/>
</dbReference>
<accession>A0A1I7T758</accession>
<dbReference type="InterPro" id="IPR016157">
    <property type="entry name" value="Cullin_CS"/>
</dbReference>
<dbReference type="GO" id="GO:0006511">
    <property type="term" value="P:ubiquitin-dependent protein catabolic process"/>
    <property type="evidence" value="ECO:0007669"/>
    <property type="project" value="InterPro"/>
</dbReference>
<protein>
    <submittedName>
        <fullName evidence="11">CULLIN_2 domain-containing protein</fullName>
    </submittedName>
</protein>
<dbReference type="FunFam" id="1.20.1310.10:FF:000116">
    <property type="match status" value="1"/>
</dbReference>
<dbReference type="Gene3D" id="3.30.230.130">
    <property type="entry name" value="Cullin, Chain C, Domain 2"/>
    <property type="match status" value="1"/>
</dbReference>
<keyword evidence="3" id="KW-1017">Isopeptide bond</keyword>
<dbReference type="InterPro" id="IPR019559">
    <property type="entry name" value="Cullin_neddylation_domain"/>
</dbReference>
<dbReference type="AlphaFoldDB" id="A0A1I7T758"/>
<evidence type="ECO:0000256" key="5">
    <source>
        <dbReference type="ARBA" id="ARBA00022843"/>
    </source>
</evidence>
<dbReference type="PROSITE" id="PS50069">
    <property type="entry name" value="CULLIN_2"/>
    <property type="match status" value="1"/>
</dbReference>
<proteinExistence type="inferred from homology"/>
<evidence type="ECO:0000256" key="4">
    <source>
        <dbReference type="ARBA" id="ARBA00022786"/>
    </source>
</evidence>
<dbReference type="Gene3D" id="1.20.1310.10">
    <property type="entry name" value="Cullin Repeats"/>
    <property type="match status" value="3"/>
</dbReference>
<feature type="domain" description="Cullin family profile" evidence="9">
    <location>
        <begin position="475"/>
        <end position="704"/>
    </location>
</feature>
<feature type="compositionally biased region" description="Polar residues" evidence="8">
    <location>
        <begin position="52"/>
        <end position="62"/>
    </location>
</feature>
<dbReference type="SMART" id="SM00182">
    <property type="entry name" value="CULLIN"/>
    <property type="match status" value="1"/>
</dbReference>